<dbReference type="Gene3D" id="3.90.660.10">
    <property type="match status" value="1"/>
</dbReference>
<dbReference type="InterPro" id="IPR001613">
    <property type="entry name" value="Flavin_amine_oxidase"/>
</dbReference>
<dbReference type="EMBL" id="JABUBU010000007">
    <property type="protein sequence ID" value="MBY6367213.1"/>
    <property type="molecule type" value="Genomic_DNA"/>
</dbReference>
<evidence type="ECO:0000256" key="1">
    <source>
        <dbReference type="ARBA" id="ARBA00001974"/>
    </source>
</evidence>
<organism evidence="5 6">
    <name type="scientific">Rhodococcoides corynebacterioides</name>
    <dbReference type="NCBI Taxonomy" id="53972"/>
    <lineage>
        <taxon>Bacteria</taxon>
        <taxon>Bacillati</taxon>
        <taxon>Actinomycetota</taxon>
        <taxon>Actinomycetes</taxon>
        <taxon>Mycobacteriales</taxon>
        <taxon>Nocardiaceae</taxon>
        <taxon>Rhodococcoides</taxon>
    </lineage>
</organism>
<proteinExistence type="inferred from homology"/>
<dbReference type="InterPro" id="IPR036188">
    <property type="entry name" value="FAD/NAD-bd_sf"/>
</dbReference>
<dbReference type="InterPro" id="IPR050703">
    <property type="entry name" value="Flavin_MAO"/>
</dbReference>
<dbReference type="PRINTS" id="PR00757">
    <property type="entry name" value="AMINEOXDASEF"/>
</dbReference>
<gene>
    <name evidence="5" type="ORF">HQ603_10635</name>
</gene>
<feature type="domain" description="Amine oxidase" evidence="4">
    <location>
        <begin position="12"/>
        <end position="428"/>
    </location>
</feature>
<dbReference type="SUPFAM" id="SSF51905">
    <property type="entry name" value="FAD/NAD(P)-binding domain"/>
    <property type="match status" value="1"/>
</dbReference>
<evidence type="ECO:0000313" key="5">
    <source>
        <dbReference type="EMBL" id="MBY6367213.1"/>
    </source>
</evidence>
<keyword evidence="3" id="KW-0560">Oxidoreductase</keyword>
<comment type="cofactor">
    <cofactor evidence="1">
        <name>FAD</name>
        <dbReference type="ChEBI" id="CHEBI:57692"/>
    </cofactor>
</comment>
<comment type="caution">
    <text evidence="5">The sequence shown here is derived from an EMBL/GenBank/DDBJ whole genome shotgun (WGS) entry which is preliminary data.</text>
</comment>
<dbReference type="RefSeq" id="WP_222684514.1">
    <property type="nucleotide sequence ID" value="NZ_JABUBT010000008.1"/>
</dbReference>
<evidence type="ECO:0000256" key="3">
    <source>
        <dbReference type="ARBA" id="ARBA00023002"/>
    </source>
</evidence>
<evidence type="ECO:0000313" key="6">
    <source>
        <dbReference type="Proteomes" id="UP000825228"/>
    </source>
</evidence>
<name>A0ABS7P494_9NOCA</name>
<sequence length="432" mass="45380">MGTHVVVVGAGLSGLTAARELSRRGVGVTVLEAADRLGGKVLSRDVGGATVDLGAHWIGGSQDAVLALAAELGIATAAEPLPSRRARQVFATADRVVRHAAELPILPPRDLLAVGVGVARLALAVRRGGPSPLATAEVLTDPWFRTPVARGVAITFFRLIFGADPDEVPAQAALEYLAAADGLRSIASVRNGAQERFFVAGTEALVDAVAADVRGEVITGAPARRIAHDASGVIVHADGHAVRGSHVVLALPLPEVPAVEFDPPLPEPIRRRLVHSRMGEYAKTVAVYDRPWWRDAGLSGTALLTAGPLQMVVDGHPDRTDVGVLVAFSGGRAAVDLFGRPDRHDVVRRELVRLFGDAAARPRAMDDSTWTDEPWLRGAPTALPPAGGRFRATDLNTDVIRWAGTDVADRWPGYLDGAVRAGRAAVAGIGRT</sequence>
<evidence type="ECO:0000259" key="4">
    <source>
        <dbReference type="Pfam" id="PF01593"/>
    </source>
</evidence>
<reference evidence="5 6" key="1">
    <citation type="submission" date="2020-06" db="EMBL/GenBank/DDBJ databases">
        <title>Taxonomy, biology and ecology of Rhodococcus bacteria occurring in California pistachio and other woody hosts as revealed by genome sequence analyses.</title>
        <authorList>
            <person name="Gai Y."/>
            <person name="Riely B."/>
        </authorList>
    </citation>
    <scope>NUCLEOTIDE SEQUENCE [LARGE SCALE GENOMIC DNA]</scope>
    <source>
        <strain evidence="5 6">BP-281</strain>
    </source>
</reference>
<dbReference type="Gene3D" id="3.50.50.60">
    <property type="entry name" value="FAD/NAD(P)-binding domain"/>
    <property type="match status" value="1"/>
</dbReference>
<dbReference type="PANTHER" id="PTHR43563:SF1">
    <property type="entry name" value="AMINE OXIDASE [FLAVIN-CONTAINING] B"/>
    <property type="match status" value="1"/>
</dbReference>
<comment type="similarity">
    <text evidence="2">Belongs to the flavin monoamine oxidase family.</text>
</comment>
<protein>
    <submittedName>
        <fullName evidence="5">FAD-dependent oxidoreductase</fullName>
    </submittedName>
</protein>
<dbReference type="InterPro" id="IPR002937">
    <property type="entry name" value="Amino_oxidase"/>
</dbReference>
<keyword evidence="6" id="KW-1185">Reference proteome</keyword>
<accession>A0ABS7P494</accession>
<dbReference type="Pfam" id="PF01593">
    <property type="entry name" value="Amino_oxidase"/>
    <property type="match status" value="1"/>
</dbReference>
<dbReference type="Proteomes" id="UP000825228">
    <property type="component" value="Unassembled WGS sequence"/>
</dbReference>
<dbReference type="PANTHER" id="PTHR43563">
    <property type="entry name" value="AMINE OXIDASE"/>
    <property type="match status" value="1"/>
</dbReference>
<dbReference type="SUPFAM" id="SSF54373">
    <property type="entry name" value="FAD-linked reductases, C-terminal domain"/>
    <property type="match status" value="1"/>
</dbReference>
<dbReference type="Gene3D" id="1.10.405.10">
    <property type="entry name" value="Guanine Nucleotide Dissociation Inhibitor, domain 1"/>
    <property type="match status" value="1"/>
</dbReference>
<evidence type="ECO:0000256" key="2">
    <source>
        <dbReference type="ARBA" id="ARBA00005995"/>
    </source>
</evidence>